<feature type="compositionally biased region" description="Basic and acidic residues" evidence="2">
    <location>
        <begin position="390"/>
        <end position="412"/>
    </location>
</feature>
<evidence type="ECO:0000313" key="4">
    <source>
        <dbReference type="Proteomes" id="UP000260793"/>
    </source>
</evidence>
<sequence>MEKMYEVLRFQEYKDQCRQSADCLEGCLLIYYLQEHECIGKGQLFSWFRQLWKSLYDYQRSNGMNYGCLTPYSVLVVGEAGLFLLDPVGEENGFIIKRMQQRAVRNHFIKKDGRQQGGEQKSADLYGYGKLMQFLLASVRTEPELTRREAAKCQKVIAGCTGERQRPYERICQVQKDLPEISGQIRLFEKAKDLFHGQKKKRFLKISVAVLAVLVLKNSERMRTDTAELRMDAEKLEAADREADAAEGADNTEKIEAEDESAAEAAERRFRSYLLSNTRKGNELVMSEGEALERCALWALGTAYERETRVEKAIDVYGRLVEIEENREQIATAGIRKMKLEAGKEQYSIALLTGKRVLERTGTEPEIEKLMQEYELRIQEQESGVQNGQSREEQKKEEQKQEGEINEQNVDK</sequence>
<evidence type="ECO:0000256" key="1">
    <source>
        <dbReference type="PROSITE-ProRule" id="PRU00339"/>
    </source>
</evidence>
<accession>A0A3E4LX22</accession>
<dbReference type="InterPro" id="IPR019734">
    <property type="entry name" value="TPR_rpt"/>
</dbReference>
<evidence type="ECO:0008006" key="5">
    <source>
        <dbReference type="Google" id="ProtNLM"/>
    </source>
</evidence>
<dbReference type="PROSITE" id="PS50005">
    <property type="entry name" value="TPR"/>
    <property type="match status" value="1"/>
</dbReference>
<reference evidence="3 4" key="1">
    <citation type="submission" date="2018-08" db="EMBL/GenBank/DDBJ databases">
        <title>A genome reference for cultivated species of the human gut microbiota.</title>
        <authorList>
            <person name="Zou Y."/>
            <person name="Xue W."/>
            <person name="Luo G."/>
        </authorList>
    </citation>
    <scope>NUCLEOTIDE SEQUENCE [LARGE SCALE GENOMIC DNA]</scope>
    <source>
        <strain evidence="3 4">TF11-7</strain>
    </source>
</reference>
<dbReference type="RefSeq" id="WP_117687736.1">
    <property type="nucleotide sequence ID" value="NZ_QSQN01000005.1"/>
</dbReference>
<organism evidence="3 4">
    <name type="scientific">[Ruminococcus] lactaris</name>
    <dbReference type="NCBI Taxonomy" id="46228"/>
    <lineage>
        <taxon>Bacteria</taxon>
        <taxon>Bacillati</taxon>
        <taxon>Bacillota</taxon>
        <taxon>Clostridia</taxon>
        <taxon>Lachnospirales</taxon>
        <taxon>Lachnospiraceae</taxon>
        <taxon>Mediterraneibacter</taxon>
    </lineage>
</organism>
<protein>
    <recommendedName>
        <fullName evidence="5">Protein kinase domain-containing protein</fullName>
    </recommendedName>
</protein>
<keyword evidence="1" id="KW-0802">TPR repeat</keyword>
<feature type="region of interest" description="Disordered" evidence="2">
    <location>
        <begin position="378"/>
        <end position="412"/>
    </location>
</feature>
<gene>
    <name evidence="3" type="ORF">DXD17_02790</name>
</gene>
<proteinExistence type="predicted"/>
<dbReference type="EMBL" id="QSQN01000005">
    <property type="protein sequence ID" value="RGK41974.1"/>
    <property type="molecule type" value="Genomic_DNA"/>
</dbReference>
<name>A0A3E4LX22_9FIRM</name>
<evidence type="ECO:0000256" key="2">
    <source>
        <dbReference type="SAM" id="MobiDB-lite"/>
    </source>
</evidence>
<evidence type="ECO:0000313" key="3">
    <source>
        <dbReference type="EMBL" id="RGK41974.1"/>
    </source>
</evidence>
<feature type="repeat" description="TPR" evidence="1">
    <location>
        <begin position="294"/>
        <end position="327"/>
    </location>
</feature>
<dbReference type="Proteomes" id="UP000260793">
    <property type="component" value="Unassembled WGS sequence"/>
</dbReference>
<feature type="region of interest" description="Disordered" evidence="2">
    <location>
        <begin position="238"/>
        <end position="263"/>
    </location>
</feature>
<comment type="caution">
    <text evidence="3">The sequence shown here is derived from an EMBL/GenBank/DDBJ whole genome shotgun (WGS) entry which is preliminary data.</text>
</comment>
<dbReference type="AlphaFoldDB" id="A0A3E4LX22"/>